<dbReference type="AlphaFoldDB" id="A0A554XN92"/>
<dbReference type="GO" id="GO:0006506">
    <property type="term" value="P:GPI anchor biosynthetic process"/>
    <property type="evidence" value="ECO:0007669"/>
    <property type="project" value="TreeGrafter"/>
</dbReference>
<organism evidence="2 3">
    <name type="scientific">Tepidimonas fonticaldi</name>
    <dbReference type="NCBI Taxonomy" id="1101373"/>
    <lineage>
        <taxon>Bacteria</taxon>
        <taxon>Pseudomonadati</taxon>
        <taxon>Pseudomonadota</taxon>
        <taxon>Betaproteobacteria</taxon>
        <taxon>Burkholderiales</taxon>
        <taxon>Tepidimonas</taxon>
    </lineage>
</organism>
<evidence type="ECO:0000313" key="3">
    <source>
        <dbReference type="Proteomes" id="UP000316388"/>
    </source>
</evidence>
<dbReference type="SUPFAM" id="SSF56219">
    <property type="entry name" value="DNase I-like"/>
    <property type="match status" value="1"/>
</dbReference>
<feature type="domain" description="Endonuclease/exonuclease/phosphatase" evidence="1">
    <location>
        <begin position="7"/>
        <end position="245"/>
    </location>
</feature>
<dbReference type="InterPro" id="IPR051916">
    <property type="entry name" value="GPI-anchor_lipid_remodeler"/>
</dbReference>
<dbReference type="Gene3D" id="3.60.10.10">
    <property type="entry name" value="Endonuclease/exonuclease/phosphatase"/>
    <property type="match status" value="1"/>
</dbReference>
<dbReference type="PANTHER" id="PTHR14859:SF15">
    <property type="entry name" value="ENDONUCLEASE_EXONUCLEASE_PHOSPHATASE DOMAIN-CONTAINING PROTEIN"/>
    <property type="match status" value="1"/>
</dbReference>
<dbReference type="InterPro" id="IPR036691">
    <property type="entry name" value="Endo/exonu/phosph_ase_sf"/>
</dbReference>
<gene>
    <name evidence="2" type="ORF">Tfont_01204</name>
</gene>
<protein>
    <submittedName>
        <fullName evidence="2">Endonuclease/Exonuclease/phosphatase family protein</fullName>
    </submittedName>
</protein>
<evidence type="ECO:0000313" key="2">
    <source>
        <dbReference type="EMBL" id="TSE37296.1"/>
    </source>
</evidence>
<keyword evidence="2" id="KW-0269">Exonuclease</keyword>
<dbReference type="GO" id="GO:0004519">
    <property type="term" value="F:endonuclease activity"/>
    <property type="evidence" value="ECO:0007669"/>
    <property type="project" value="UniProtKB-KW"/>
</dbReference>
<proteinExistence type="predicted"/>
<keyword evidence="2" id="KW-0255">Endonuclease</keyword>
<dbReference type="RefSeq" id="WP_143968763.1">
    <property type="nucleotide sequence ID" value="NZ_VJOO01000008.1"/>
</dbReference>
<sequence length="255" mass="28042">MTTVRVATYNIHKGVQGVGPLKRLEIHNLVRAVATLQADVVCLQEVRAFHRRLQRRFGHWPAGDQAQFLAPPGYHVVYRTNAVTRHGEHGNALLSRFPVLAHGHQDVSDHRFEQRGLLHVSLAVPGGAGEVGATCPPVRTLHVIVVHLGLIHASRERQVEALGRFIDQSVPADASLVVAGDFNDWSERLHEPMAALGLHTAPRSRVPTYPSRWPLLPLDRIYARGVAVRALSAPHGGGWGRWSDHLPLVAELALP</sequence>
<comment type="caution">
    <text evidence="2">The sequence shown here is derived from an EMBL/GenBank/DDBJ whole genome shotgun (WGS) entry which is preliminary data.</text>
</comment>
<name>A0A554XN92_9BURK</name>
<evidence type="ECO:0000259" key="1">
    <source>
        <dbReference type="Pfam" id="PF03372"/>
    </source>
</evidence>
<reference evidence="2 3" key="1">
    <citation type="submission" date="2019-07" db="EMBL/GenBank/DDBJ databases">
        <title>Tepidimonas fonticaldi AT-A2 draft genome.</title>
        <authorList>
            <person name="Da Costa M.S."/>
            <person name="Froufe H.J.C."/>
            <person name="Egas C."/>
            <person name="Albuquerque L."/>
        </authorList>
    </citation>
    <scope>NUCLEOTIDE SEQUENCE [LARGE SCALE GENOMIC DNA]</scope>
    <source>
        <strain evidence="2 3">AT-A2</strain>
    </source>
</reference>
<accession>A0A554XN92</accession>
<dbReference type="InterPro" id="IPR005135">
    <property type="entry name" value="Endo/exonuclease/phosphatase"/>
</dbReference>
<keyword evidence="2" id="KW-0378">Hydrolase</keyword>
<dbReference type="GO" id="GO:0004527">
    <property type="term" value="F:exonuclease activity"/>
    <property type="evidence" value="ECO:0007669"/>
    <property type="project" value="UniProtKB-KW"/>
</dbReference>
<dbReference type="Proteomes" id="UP000316388">
    <property type="component" value="Unassembled WGS sequence"/>
</dbReference>
<dbReference type="PANTHER" id="PTHR14859">
    <property type="entry name" value="CALCOFLUOR WHITE HYPERSENSITIVE PROTEIN PRECURSOR"/>
    <property type="match status" value="1"/>
</dbReference>
<dbReference type="GO" id="GO:0016020">
    <property type="term" value="C:membrane"/>
    <property type="evidence" value="ECO:0007669"/>
    <property type="project" value="GOC"/>
</dbReference>
<keyword evidence="2" id="KW-0540">Nuclease</keyword>
<dbReference type="Pfam" id="PF03372">
    <property type="entry name" value="Exo_endo_phos"/>
    <property type="match status" value="1"/>
</dbReference>
<dbReference type="EMBL" id="VJOO01000008">
    <property type="protein sequence ID" value="TSE37296.1"/>
    <property type="molecule type" value="Genomic_DNA"/>
</dbReference>